<dbReference type="SUPFAM" id="SSF69304">
    <property type="entry name" value="Tricorn protease N-terminal domain"/>
    <property type="match status" value="1"/>
</dbReference>
<organism evidence="1 2">
    <name type="scientific">Eubacterium multiforme</name>
    <dbReference type="NCBI Taxonomy" id="83339"/>
    <lineage>
        <taxon>Bacteria</taxon>
        <taxon>Bacillati</taxon>
        <taxon>Bacillota</taxon>
        <taxon>Clostridia</taxon>
        <taxon>Eubacteriales</taxon>
        <taxon>Eubacteriaceae</taxon>
        <taxon>Eubacterium</taxon>
    </lineage>
</organism>
<sequence length="336" mass="38162">MNVLKKRPLYILIFLGFSFILTACGQKNVQNDGLTGKNGEELKVQSGSVLLEEKGEYSTLNFLDGKYNNLNSKNIVTNYNKESGNYIFLKDGKHYIYYKGKNREIEDKDYSFIKLSPSGNYVSYMVYDNGYKLKVLSLEDNKVINIQSKVAISGEFYDFINGDTLVYYGISDDGVNGVFTYNLKTNKEELLYKLKGGYVKFLKGLENEVVILQETPDNNKILKVINNNDKKENIISKNFKEVNDILKVSNEYYILGTAVNDAPSLYKVNKNSKKRLVYSFPSIINLKKGVGIGDKGDILFIGSNSGKDNEEVFSYKDESISLISNKTGKYEFIKFN</sequence>
<dbReference type="PROSITE" id="PS51257">
    <property type="entry name" value="PROKAR_LIPOPROTEIN"/>
    <property type="match status" value="1"/>
</dbReference>
<evidence type="ECO:0008006" key="3">
    <source>
        <dbReference type="Google" id="ProtNLM"/>
    </source>
</evidence>
<evidence type="ECO:0000313" key="1">
    <source>
        <dbReference type="EMBL" id="MDQ0149281.1"/>
    </source>
</evidence>
<dbReference type="Proteomes" id="UP001228504">
    <property type="component" value="Unassembled WGS sequence"/>
</dbReference>
<protein>
    <recommendedName>
        <fullName evidence="3">Lipoprotein</fullName>
    </recommendedName>
</protein>
<reference evidence="1 2" key="1">
    <citation type="submission" date="2023-07" db="EMBL/GenBank/DDBJ databases">
        <title>Genomic Encyclopedia of Type Strains, Phase IV (KMG-IV): sequencing the most valuable type-strain genomes for metagenomic binning, comparative biology and taxonomic classification.</title>
        <authorList>
            <person name="Goeker M."/>
        </authorList>
    </citation>
    <scope>NUCLEOTIDE SEQUENCE [LARGE SCALE GENOMIC DNA]</scope>
    <source>
        <strain evidence="1 2">DSM 20694</strain>
    </source>
</reference>
<gene>
    <name evidence="1" type="ORF">J2S18_001211</name>
</gene>
<name>A0ABT9USK1_9FIRM</name>
<dbReference type="EMBL" id="JAUSUF010000002">
    <property type="protein sequence ID" value="MDQ0149281.1"/>
    <property type="molecule type" value="Genomic_DNA"/>
</dbReference>
<evidence type="ECO:0000313" key="2">
    <source>
        <dbReference type="Proteomes" id="UP001228504"/>
    </source>
</evidence>
<dbReference type="RefSeq" id="WP_307484513.1">
    <property type="nucleotide sequence ID" value="NZ_JAUSUF010000002.1"/>
</dbReference>
<comment type="caution">
    <text evidence="1">The sequence shown here is derived from an EMBL/GenBank/DDBJ whole genome shotgun (WGS) entry which is preliminary data.</text>
</comment>
<accession>A0ABT9USK1</accession>
<keyword evidence="2" id="KW-1185">Reference proteome</keyword>
<proteinExistence type="predicted"/>